<dbReference type="EMBL" id="AXCZ01000083">
    <property type="protein sequence ID" value="KGM12913.1"/>
    <property type="molecule type" value="Genomic_DNA"/>
</dbReference>
<evidence type="ECO:0000313" key="1">
    <source>
        <dbReference type="EMBL" id="KGM12913.1"/>
    </source>
</evidence>
<organism evidence="1 2">
    <name type="scientific">Cellulomonas bogoriensis 69B4 = DSM 16987</name>
    <dbReference type="NCBI Taxonomy" id="1386082"/>
    <lineage>
        <taxon>Bacteria</taxon>
        <taxon>Bacillati</taxon>
        <taxon>Actinomycetota</taxon>
        <taxon>Actinomycetes</taxon>
        <taxon>Micrococcales</taxon>
        <taxon>Cellulomonadaceae</taxon>
        <taxon>Cellulomonas</taxon>
    </lineage>
</organism>
<evidence type="ECO:0000313" key="2">
    <source>
        <dbReference type="Proteomes" id="UP000054314"/>
    </source>
</evidence>
<proteinExistence type="predicted"/>
<name>A0A0A0BWY7_9CELL</name>
<keyword evidence="2" id="KW-1185">Reference proteome</keyword>
<comment type="caution">
    <text evidence="1">The sequence shown here is derived from an EMBL/GenBank/DDBJ whole genome shotgun (WGS) entry which is preliminary data.</text>
</comment>
<sequence length="67" mass="7179">MGDVSARPPLVHDAVDQQLTAAWVEPGISVRHENLRVGVGLQQATARPEVLPSSTTTDVTNVLAEYN</sequence>
<protein>
    <submittedName>
        <fullName evidence="1">Uncharacterized protein</fullName>
    </submittedName>
</protein>
<accession>A0A0A0BWY7</accession>
<gene>
    <name evidence="1" type="ORF">N869_00895</name>
</gene>
<dbReference type="Proteomes" id="UP000054314">
    <property type="component" value="Unassembled WGS sequence"/>
</dbReference>
<reference evidence="1 2" key="1">
    <citation type="submission" date="2013-08" db="EMBL/GenBank/DDBJ databases">
        <title>Genome sequencing of Cellulomonas bogoriensis 69B4.</title>
        <authorList>
            <person name="Chen F."/>
            <person name="Li Y."/>
            <person name="Wang G."/>
        </authorList>
    </citation>
    <scope>NUCLEOTIDE SEQUENCE [LARGE SCALE GENOMIC DNA]</scope>
    <source>
        <strain evidence="1 2">69B4</strain>
    </source>
</reference>
<dbReference type="AlphaFoldDB" id="A0A0A0BWY7"/>